<keyword evidence="2" id="KW-1185">Reference proteome</keyword>
<sequence length="218" mass="24455">MNRSISGCPEPIRRVPVSAPTLTRPGPDPALPPAVTPIPPSIYFLISFRTRPIGVNGIPSGFLPHSDPCLACAATDTKPLLKEIMLEVLDEIKRIRQKDPEDSTQLLHWLQVQWNDITPKTPLGRSRYDGGLMQSCQQTKLTPGFDLFEANLAAPSRVNCFLLLTSLLQPYYQVSRHPSEPVRGPYTLFQSLFYPSYRSIFTLHVINRHRDLLQIGVA</sequence>
<gene>
    <name evidence="1" type="ORF">BDR25DRAFT_394838</name>
</gene>
<protein>
    <submittedName>
        <fullName evidence="1">Uncharacterized protein</fullName>
    </submittedName>
</protein>
<name>A0ACB6QN64_9PLEO</name>
<evidence type="ECO:0000313" key="1">
    <source>
        <dbReference type="EMBL" id="KAF2468330.1"/>
    </source>
</evidence>
<comment type="caution">
    <text evidence="1">The sequence shown here is derived from an EMBL/GenBank/DDBJ whole genome shotgun (WGS) entry which is preliminary data.</text>
</comment>
<accession>A0ACB6QN64</accession>
<dbReference type="EMBL" id="MU003516">
    <property type="protein sequence ID" value="KAF2468330.1"/>
    <property type="molecule type" value="Genomic_DNA"/>
</dbReference>
<reference evidence="1" key="1">
    <citation type="journal article" date="2020" name="Stud. Mycol.">
        <title>101 Dothideomycetes genomes: a test case for predicting lifestyles and emergence of pathogens.</title>
        <authorList>
            <person name="Haridas S."/>
            <person name="Albert R."/>
            <person name="Binder M."/>
            <person name="Bloem J."/>
            <person name="Labutti K."/>
            <person name="Salamov A."/>
            <person name="Andreopoulos B."/>
            <person name="Baker S."/>
            <person name="Barry K."/>
            <person name="Bills G."/>
            <person name="Bluhm B."/>
            <person name="Cannon C."/>
            <person name="Castanera R."/>
            <person name="Culley D."/>
            <person name="Daum C."/>
            <person name="Ezra D."/>
            <person name="Gonzalez J."/>
            <person name="Henrissat B."/>
            <person name="Kuo A."/>
            <person name="Liang C."/>
            <person name="Lipzen A."/>
            <person name="Lutzoni F."/>
            <person name="Magnuson J."/>
            <person name="Mondo S."/>
            <person name="Nolan M."/>
            <person name="Ohm R."/>
            <person name="Pangilinan J."/>
            <person name="Park H.-J."/>
            <person name="Ramirez L."/>
            <person name="Alfaro M."/>
            <person name="Sun H."/>
            <person name="Tritt A."/>
            <person name="Yoshinaga Y."/>
            <person name="Zwiers L.-H."/>
            <person name="Turgeon B."/>
            <person name="Goodwin S."/>
            <person name="Spatafora J."/>
            <person name="Crous P."/>
            <person name="Grigoriev I."/>
        </authorList>
    </citation>
    <scope>NUCLEOTIDE SEQUENCE</scope>
    <source>
        <strain evidence="1">ATCC 200398</strain>
    </source>
</reference>
<organism evidence="1 2">
    <name type="scientific">Lindgomyces ingoldianus</name>
    <dbReference type="NCBI Taxonomy" id="673940"/>
    <lineage>
        <taxon>Eukaryota</taxon>
        <taxon>Fungi</taxon>
        <taxon>Dikarya</taxon>
        <taxon>Ascomycota</taxon>
        <taxon>Pezizomycotina</taxon>
        <taxon>Dothideomycetes</taxon>
        <taxon>Pleosporomycetidae</taxon>
        <taxon>Pleosporales</taxon>
        <taxon>Lindgomycetaceae</taxon>
        <taxon>Lindgomyces</taxon>
    </lineage>
</organism>
<evidence type="ECO:0000313" key="2">
    <source>
        <dbReference type="Proteomes" id="UP000799755"/>
    </source>
</evidence>
<dbReference type="Proteomes" id="UP000799755">
    <property type="component" value="Unassembled WGS sequence"/>
</dbReference>
<proteinExistence type="predicted"/>